<keyword evidence="5" id="KW-0862">Zinc</keyword>
<evidence type="ECO:0000256" key="1">
    <source>
        <dbReference type="ARBA" id="ARBA00005430"/>
    </source>
</evidence>
<organism evidence="10 11">
    <name type="scientific">Sinanodonta woodiana</name>
    <name type="common">Chinese pond mussel</name>
    <name type="synonym">Anodonta woodiana</name>
    <dbReference type="NCBI Taxonomy" id="1069815"/>
    <lineage>
        <taxon>Eukaryota</taxon>
        <taxon>Metazoa</taxon>
        <taxon>Spiralia</taxon>
        <taxon>Lophotrochozoa</taxon>
        <taxon>Mollusca</taxon>
        <taxon>Bivalvia</taxon>
        <taxon>Autobranchia</taxon>
        <taxon>Heteroconchia</taxon>
        <taxon>Palaeoheterodonta</taxon>
        <taxon>Unionida</taxon>
        <taxon>Unionoidea</taxon>
        <taxon>Unionidae</taxon>
        <taxon>Unioninae</taxon>
        <taxon>Sinanodonta</taxon>
    </lineage>
</organism>
<dbReference type="SUPFAM" id="SSF48403">
    <property type="entry name" value="Ankyrin repeat"/>
    <property type="match status" value="1"/>
</dbReference>
<dbReference type="InterPro" id="IPR051282">
    <property type="entry name" value="Arf-GAP_GTPase_ANK_PH"/>
</dbReference>
<dbReference type="Pfam" id="PF01412">
    <property type="entry name" value="ArfGap"/>
    <property type="match status" value="1"/>
</dbReference>
<evidence type="ECO:0000313" key="11">
    <source>
        <dbReference type="Proteomes" id="UP001634394"/>
    </source>
</evidence>
<feature type="compositionally biased region" description="Low complexity" evidence="8">
    <location>
        <begin position="93"/>
        <end position="109"/>
    </location>
</feature>
<sequence length="601" mass="66999">EIYISDAISESNPRVIDDTRARKLANDLKRCSYYETCATYGLNVERVFQDACQRIVQLRYPSMPAALTSVPSTPNHSQRPYFPHPTSNTPYDTHSNSSQSTSSSGTIVSAVTPNSSTQSINTPQVQPTPKDMGKEKDVRVEKEKSDKKKEKHQKQQEEEDDKVEFRELPVSTPLSSRKSKKSSIVQKSNSFSGATETRQFSQTTTPILSRKNSKFLKSHFLSPKNKGEEEKKGEGEKLGSGRVILMKQGYLCKFTIIFQMQHVNCFHRAICTRRVMVLTRSGRKKYVTLLDDGRLIYHPSLHDYMDDVHGKEISLVHTTVKIPGQRPRGSRTTSSSQDTNGMSAELNNLSIGGIPNGDFSKLAVNNNVNLGSKIETPHVKKRHRRVKSGGLKNSDAGQGDDPAGILAIRNTRGNNLCADCGAPSPDWASLNLGTLVCIECSGIHRNLGTHLSRVRSLDLDEWPLDLIQVMTSIGNNVANSVWEANLKGRVKPAASSPREEKEKWIRCKYESKDFLPPPPYVDIPLNQGNVVFVQLLLWYGANVKVVDHEGRNALWYARSSSSSECVELLVNNGCPEHPTLPRRRGSVQPAKMMCLKNFLPV</sequence>
<dbReference type="InterPro" id="IPR027417">
    <property type="entry name" value="P-loop_NTPase"/>
</dbReference>
<protein>
    <recommendedName>
        <fullName evidence="9">Arf-GAP domain-containing protein</fullName>
    </recommendedName>
</protein>
<dbReference type="FunFam" id="1.10.220.150:FF:000001">
    <property type="entry name" value="Arf-GAP with GTPase, ANK repeat and PH domain-containing protein 1"/>
    <property type="match status" value="1"/>
</dbReference>
<dbReference type="PROSITE" id="PS50115">
    <property type="entry name" value="ARFGAP"/>
    <property type="match status" value="1"/>
</dbReference>
<keyword evidence="4 7" id="KW-0863">Zinc-finger</keyword>
<dbReference type="Proteomes" id="UP001634394">
    <property type="component" value="Unassembled WGS sequence"/>
</dbReference>
<feature type="region of interest" description="Disordered" evidence="8">
    <location>
        <begin position="378"/>
        <end position="399"/>
    </location>
</feature>
<feature type="compositionally biased region" description="Polar residues" evidence="8">
    <location>
        <begin position="69"/>
        <end position="78"/>
    </location>
</feature>
<dbReference type="Gene3D" id="1.10.220.150">
    <property type="entry name" value="Arf GTPase activating protein"/>
    <property type="match status" value="1"/>
</dbReference>
<proteinExistence type="inferred from homology"/>
<reference evidence="10 11" key="1">
    <citation type="submission" date="2024-11" db="EMBL/GenBank/DDBJ databases">
        <title>Chromosome-level genome assembly of the freshwater bivalve Anodonta woodiana.</title>
        <authorList>
            <person name="Chen X."/>
        </authorList>
    </citation>
    <scope>NUCLEOTIDE SEQUENCE [LARGE SCALE GENOMIC DNA]</scope>
    <source>
        <strain evidence="10">MN2024</strain>
        <tissue evidence="10">Gills</tissue>
    </source>
</reference>
<keyword evidence="2" id="KW-0343">GTPase activation</keyword>
<keyword evidence="3" id="KW-0479">Metal-binding</keyword>
<evidence type="ECO:0000259" key="9">
    <source>
        <dbReference type="PROSITE" id="PS50115"/>
    </source>
</evidence>
<dbReference type="SUPFAM" id="SSF52540">
    <property type="entry name" value="P-loop containing nucleoside triphosphate hydrolases"/>
    <property type="match status" value="1"/>
</dbReference>
<dbReference type="GO" id="GO:0005096">
    <property type="term" value="F:GTPase activator activity"/>
    <property type="evidence" value="ECO:0007669"/>
    <property type="project" value="UniProtKB-KW"/>
</dbReference>
<dbReference type="PRINTS" id="PR00405">
    <property type="entry name" value="REVINTRACTNG"/>
</dbReference>
<dbReference type="AlphaFoldDB" id="A0ABD3TL98"/>
<accession>A0ABD3TL98</accession>
<feature type="compositionally biased region" description="Polar residues" evidence="8">
    <location>
        <begin position="111"/>
        <end position="127"/>
    </location>
</feature>
<name>A0ABD3TL98_SINWO</name>
<dbReference type="InterPro" id="IPR011993">
    <property type="entry name" value="PH-like_dom_sf"/>
</dbReference>
<dbReference type="InterPro" id="IPR038508">
    <property type="entry name" value="ArfGAP_dom_sf"/>
</dbReference>
<dbReference type="InterPro" id="IPR001164">
    <property type="entry name" value="ArfGAP_dom"/>
</dbReference>
<dbReference type="PANTHER" id="PTHR45819:SF5">
    <property type="entry name" value="CENTAURIN-GAMMA-1A"/>
    <property type="match status" value="1"/>
</dbReference>
<dbReference type="InterPro" id="IPR036770">
    <property type="entry name" value="Ankyrin_rpt-contain_sf"/>
</dbReference>
<gene>
    <name evidence="10" type="ORF">ACJMK2_022305</name>
</gene>
<feature type="compositionally biased region" description="Polar residues" evidence="8">
    <location>
        <begin position="172"/>
        <end position="207"/>
    </location>
</feature>
<dbReference type="EMBL" id="JBJQND010000018">
    <property type="protein sequence ID" value="KAL3836898.1"/>
    <property type="molecule type" value="Genomic_DNA"/>
</dbReference>
<evidence type="ECO:0000313" key="10">
    <source>
        <dbReference type="EMBL" id="KAL3836898.1"/>
    </source>
</evidence>
<evidence type="ECO:0000256" key="4">
    <source>
        <dbReference type="ARBA" id="ARBA00022771"/>
    </source>
</evidence>
<dbReference type="Gene3D" id="2.30.29.30">
    <property type="entry name" value="Pleckstrin-homology domain (PH domain)/Phosphotyrosine-binding domain (PTB)"/>
    <property type="match status" value="1"/>
</dbReference>
<evidence type="ECO:0000256" key="5">
    <source>
        <dbReference type="ARBA" id="ARBA00022833"/>
    </source>
</evidence>
<feature type="non-terminal residue" evidence="10">
    <location>
        <position position="1"/>
    </location>
</feature>
<keyword evidence="6" id="KW-0040">ANK repeat</keyword>
<evidence type="ECO:0000256" key="8">
    <source>
        <dbReference type="SAM" id="MobiDB-lite"/>
    </source>
</evidence>
<evidence type="ECO:0000256" key="3">
    <source>
        <dbReference type="ARBA" id="ARBA00022723"/>
    </source>
</evidence>
<dbReference type="SMART" id="SM00105">
    <property type="entry name" value="ArfGap"/>
    <property type="match status" value="1"/>
</dbReference>
<evidence type="ECO:0000256" key="6">
    <source>
        <dbReference type="ARBA" id="ARBA00023043"/>
    </source>
</evidence>
<evidence type="ECO:0000256" key="7">
    <source>
        <dbReference type="PROSITE-ProRule" id="PRU00288"/>
    </source>
</evidence>
<feature type="domain" description="Arf-GAP" evidence="9">
    <location>
        <begin position="402"/>
        <end position="522"/>
    </location>
</feature>
<dbReference type="SUPFAM" id="SSF57863">
    <property type="entry name" value="ArfGap/RecO-like zinc finger"/>
    <property type="match status" value="1"/>
</dbReference>
<feature type="region of interest" description="Disordered" evidence="8">
    <location>
        <begin position="67"/>
        <end position="208"/>
    </location>
</feature>
<dbReference type="Gene3D" id="1.25.40.20">
    <property type="entry name" value="Ankyrin repeat-containing domain"/>
    <property type="match status" value="1"/>
</dbReference>
<feature type="compositionally biased region" description="Basic and acidic residues" evidence="8">
    <location>
        <begin position="131"/>
        <end position="156"/>
    </location>
</feature>
<keyword evidence="11" id="KW-1185">Reference proteome</keyword>
<dbReference type="PANTHER" id="PTHR45819">
    <property type="entry name" value="CENTAURIN-GAMMA-1A"/>
    <property type="match status" value="1"/>
</dbReference>
<dbReference type="CDD" id="cd08836">
    <property type="entry name" value="ArfGap_AGAP"/>
    <property type="match status" value="1"/>
</dbReference>
<comment type="similarity">
    <text evidence="1">Belongs to the centaurin gamma-like family.</text>
</comment>
<evidence type="ECO:0000256" key="2">
    <source>
        <dbReference type="ARBA" id="ARBA00022468"/>
    </source>
</evidence>
<dbReference type="InterPro" id="IPR037278">
    <property type="entry name" value="ARFGAP/RecO"/>
</dbReference>
<dbReference type="Gene3D" id="3.40.50.300">
    <property type="entry name" value="P-loop containing nucleotide triphosphate hydrolases"/>
    <property type="match status" value="1"/>
</dbReference>
<comment type="caution">
    <text evidence="10">The sequence shown here is derived from an EMBL/GenBank/DDBJ whole genome shotgun (WGS) entry which is preliminary data.</text>
</comment>
<dbReference type="GO" id="GO:0008270">
    <property type="term" value="F:zinc ion binding"/>
    <property type="evidence" value="ECO:0007669"/>
    <property type="project" value="UniProtKB-KW"/>
</dbReference>